<dbReference type="Proteomes" id="UP000677228">
    <property type="component" value="Unassembled WGS sequence"/>
</dbReference>
<name>A0A813Y8N9_9BILA</name>
<gene>
    <name evidence="2" type="ORF">GPM918_LOCUS7593</name>
    <name evidence="1" type="ORF">OVA965_LOCUS6261</name>
    <name evidence="4" type="ORF">SRO942_LOCUS7593</name>
    <name evidence="3" type="ORF">TMI583_LOCUS6257</name>
</gene>
<protein>
    <submittedName>
        <fullName evidence="2">Uncharacterized protein</fullName>
    </submittedName>
</protein>
<dbReference type="EMBL" id="CAJOBA010001861">
    <property type="protein sequence ID" value="CAF3618043.1"/>
    <property type="molecule type" value="Genomic_DNA"/>
</dbReference>
<dbReference type="Proteomes" id="UP000663829">
    <property type="component" value="Unassembled WGS sequence"/>
</dbReference>
<evidence type="ECO:0000313" key="3">
    <source>
        <dbReference type="EMBL" id="CAF3618043.1"/>
    </source>
</evidence>
<accession>A0A813Y8N9</accession>
<dbReference type="EMBL" id="CAJNOQ010001251">
    <property type="protein sequence ID" value="CAF0880662.1"/>
    <property type="molecule type" value="Genomic_DNA"/>
</dbReference>
<evidence type="ECO:0000313" key="4">
    <source>
        <dbReference type="EMBL" id="CAF3666910.1"/>
    </source>
</evidence>
<sequence>MLTPFYTLPNTQQLEDDWNDLHLLILDKIVLKRNDGLNSLKQVALMIKDILKQIEMGSTDDIQQKINHTSQQLVSMDVYEFIADLVQVETNLIEILQKM</sequence>
<reference evidence="2" key="1">
    <citation type="submission" date="2021-02" db="EMBL/GenBank/DDBJ databases">
        <authorList>
            <person name="Nowell W R."/>
        </authorList>
    </citation>
    <scope>NUCLEOTIDE SEQUENCE</scope>
</reference>
<organism evidence="2 5">
    <name type="scientific">Didymodactylos carnosus</name>
    <dbReference type="NCBI Taxonomy" id="1234261"/>
    <lineage>
        <taxon>Eukaryota</taxon>
        <taxon>Metazoa</taxon>
        <taxon>Spiralia</taxon>
        <taxon>Gnathifera</taxon>
        <taxon>Rotifera</taxon>
        <taxon>Eurotatoria</taxon>
        <taxon>Bdelloidea</taxon>
        <taxon>Philodinida</taxon>
        <taxon>Philodinidae</taxon>
        <taxon>Didymodactylos</taxon>
    </lineage>
</organism>
<dbReference type="EMBL" id="CAJNOK010001861">
    <property type="protein sequence ID" value="CAF0833376.1"/>
    <property type="molecule type" value="Genomic_DNA"/>
</dbReference>
<comment type="caution">
    <text evidence="2">The sequence shown here is derived from an EMBL/GenBank/DDBJ whole genome shotgun (WGS) entry which is preliminary data.</text>
</comment>
<dbReference type="Proteomes" id="UP000681722">
    <property type="component" value="Unassembled WGS sequence"/>
</dbReference>
<evidence type="ECO:0000313" key="5">
    <source>
        <dbReference type="Proteomes" id="UP000663829"/>
    </source>
</evidence>
<dbReference type="EMBL" id="CAJOBC010001251">
    <property type="protein sequence ID" value="CAF3666910.1"/>
    <property type="molecule type" value="Genomic_DNA"/>
</dbReference>
<dbReference type="Proteomes" id="UP000682733">
    <property type="component" value="Unassembled WGS sequence"/>
</dbReference>
<evidence type="ECO:0000313" key="2">
    <source>
        <dbReference type="EMBL" id="CAF0880662.1"/>
    </source>
</evidence>
<dbReference type="AlphaFoldDB" id="A0A813Y8N9"/>
<proteinExistence type="predicted"/>
<keyword evidence="5" id="KW-1185">Reference proteome</keyword>
<evidence type="ECO:0000313" key="1">
    <source>
        <dbReference type="EMBL" id="CAF0833376.1"/>
    </source>
</evidence>